<evidence type="ECO:0000256" key="8">
    <source>
        <dbReference type="ARBA" id="ARBA00022857"/>
    </source>
</evidence>
<dbReference type="InterPro" id="IPR026255">
    <property type="entry name" value="NADP_transhyd_a"/>
</dbReference>
<evidence type="ECO:0000256" key="10">
    <source>
        <dbReference type="ARBA" id="ARBA00022989"/>
    </source>
</evidence>
<evidence type="ECO:0000256" key="6">
    <source>
        <dbReference type="ARBA" id="ARBA00022692"/>
    </source>
</evidence>
<comment type="similarity">
    <text evidence="3 14">Belongs to the AlaDH/PNT family.</text>
</comment>
<keyword evidence="8 14" id="KW-0521">NADP</keyword>
<evidence type="ECO:0000256" key="11">
    <source>
        <dbReference type="ARBA" id="ARBA00023027"/>
    </source>
</evidence>
<dbReference type="InterPro" id="IPR008143">
    <property type="entry name" value="Ala_DH/PNT_CS2"/>
</dbReference>
<evidence type="ECO:0000256" key="7">
    <source>
        <dbReference type="ARBA" id="ARBA00022741"/>
    </source>
</evidence>
<feature type="domain" description="Alanine dehydrogenase/pyridine nucleotide transhydrogenase N-terminal" evidence="17">
    <location>
        <begin position="4"/>
        <end position="137"/>
    </location>
</feature>
<dbReference type="SUPFAM" id="SSF51735">
    <property type="entry name" value="NAD(P)-binding Rossmann-fold domains"/>
    <property type="match status" value="1"/>
</dbReference>
<name>A0ABX4ZQ71_9PAST</name>
<evidence type="ECO:0000313" key="18">
    <source>
        <dbReference type="EMBL" id="POY41616.1"/>
    </source>
</evidence>
<evidence type="ECO:0000256" key="13">
    <source>
        <dbReference type="ARBA" id="ARBA00048202"/>
    </source>
</evidence>
<protein>
    <recommendedName>
        <fullName evidence="14">NAD(P) transhydrogenase subunit alpha</fullName>
        <ecNumber evidence="14">7.1.1.1</ecNumber>
    </recommendedName>
</protein>
<dbReference type="CDD" id="cd05304">
    <property type="entry name" value="Rubrum_tdh"/>
    <property type="match status" value="1"/>
</dbReference>
<dbReference type="InterPro" id="IPR024605">
    <property type="entry name" value="NADP_transhyd_a_C"/>
</dbReference>
<dbReference type="RefSeq" id="WP_103855944.1">
    <property type="nucleotide sequence ID" value="NZ_CBCSDH010000001.1"/>
</dbReference>
<dbReference type="PROSITE" id="PS00837">
    <property type="entry name" value="ALADH_PNT_2"/>
    <property type="match status" value="1"/>
</dbReference>
<evidence type="ECO:0000256" key="3">
    <source>
        <dbReference type="ARBA" id="ARBA00005689"/>
    </source>
</evidence>
<dbReference type="Gene3D" id="3.40.50.720">
    <property type="entry name" value="NAD(P)-binding Rossmann-like Domain"/>
    <property type="match status" value="2"/>
</dbReference>
<dbReference type="SMART" id="SM01003">
    <property type="entry name" value="AlaDh_PNT_N"/>
    <property type="match status" value="1"/>
</dbReference>
<feature type="domain" description="Alanine dehydrogenase/pyridine nucleotide transhydrogenase NAD(H)-binding" evidence="16">
    <location>
        <begin position="146"/>
        <end position="311"/>
    </location>
</feature>
<dbReference type="SUPFAM" id="SSF52283">
    <property type="entry name" value="Formate/glycerate dehydrogenase catalytic domain-like"/>
    <property type="match status" value="1"/>
</dbReference>
<dbReference type="SMART" id="SM01002">
    <property type="entry name" value="AlaDh_PNT_C"/>
    <property type="match status" value="1"/>
</dbReference>
<keyword evidence="9 14" id="KW-1278">Translocase</keyword>
<dbReference type="Pfam" id="PF01262">
    <property type="entry name" value="AlaDh_PNT_C"/>
    <property type="match status" value="1"/>
</dbReference>
<dbReference type="PIRSF" id="PIRSF000203">
    <property type="entry name" value="NADP_transhydrogenase_alpha"/>
    <property type="match status" value="1"/>
</dbReference>
<proteinExistence type="inferred from homology"/>
<evidence type="ECO:0000256" key="9">
    <source>
        <dbReference type="ARBA" id="ARBA00022967"/>
    </source>
</evidence>
<evidence type="ECO:0000256" key="12">
    <source>
        <dbReference type="ARBA" id="ARBA00023136"/>
    </source>
</evidence>
<accession>A0ABX4ZQ71</accession>
<dbReference type="InterPro" id="IPR007886">
    <property type="entry name" value="AlaDH/PNT_N"/>
</dbReference>
<dbReference type="EMBL" id="PQVI01000151">
    <property type="protein sequence ID" value="POY41616.1"/>
    <property type="molecule type" value="Genomic_DNA"/>
</dbReference>
<dbReference type="InterPro" id="IPR008142">
    <property type="entry name" value="AlaDH/PNT_CS1"/>
</dbReference>
<organism evidence="18 19">
    <name type="scientific">Avibacterium endocarditidis</name>
    <dbReference type="NCBI Taxonomy" id="380674"/>
    <lineage>
        <taxon>Bacteria</taxon>
        <taxon>Pseudomonadati</taxon>
        <taxon>Pseudomonadota</taxon>
        <taxon>Gammaproteobacteria</taxon>
        <taxon>Pasteurellales</taxon>
        <taxon>Pasteurellaceae</taxon>
        <taxon>Avibacterium</taxon>
    </lineage>
</organism>
<dbReference type="EC" id="7.1.1.1" evidence="14"/>
<dbReference type="Pfam" id="PF05222">
    <property type="entry name" value="AlaDh_PNT_N"/>
    <property type="match status" value="1"/>
</dbReference>
<keyword evidence="6 15" id="KW-0812">Transmembrane</keyword>
<dbReference type="InterPro" id="IPR007698">
    <property type="entry name" value="AlaDH/PNT_NAD(H)-bd"/>
</dbReference>
<dbReference type="Pfam" id="PF12769">
    <property type="entry name" value="PNTB_4TM"/>
    <property type="match status" value="1"/>
</dbReference>
<comment type="catalytic activity">
    <reaction evidence="13 14">
        <text>NAD(+) + NADPH + H(+)(in) = NADH + NADP(+) + H(+)(out)</text>
        <dbReference type="Rhea" id="RHEA:47992"/>
        <dbReference type="ChEBI" id="CHEBI:15378"/>
        <dbReference type="ChEBI" id="CHEBI:57540"/>
        <dbReference type="ChEBI" id="CHEBI:57783"/>
        <dbReference type="ChEBI" id="CHEBI:57945"/>
        <dbReference type="ChEBI" id="CHEBI:58349"/>
        <dbReference type="EC" id="7.1.1.1"/>
    </reaction>
</comment>
<comment type="subcellular location">
    <subcellularLocation>
        <location evidence="2">Cell inner membrane</location>
        <topology evidence="2">Multi-pass membrane protein</topology>
    </subcellularLocation>
</comment>
<evidence type="ECO:0000313" key="19">
    <source>
        <dbReference type="Proteomes" id="UP000237229"/>
    </source>
</evidence>
<keyword evidence="19" id="KW-1185">Reference proteome</keyword>
<reference evidence="18 19" key="1">
    <citation type="submission" date="2018-02" db="EMBL/GenBank/DDBJ databases">
        <title>Classification genera of Pasteurellaceae by whole genome sequence comparison.</title>
        <authorList>
            <person name="Christensen H."/>
        </authorList>
    </citation>
    <scope>NUCLEOTIDE SEQUENCE [LARGE SCALE GENOMIC DNA]</scope>
    <source>
        <strain evidence="18 19">20186H4H1</strain>
    </source>
</reference>
<evidence type="ECO:0000256" key="4">
    <source>
        <dbReference type="ARBA" id="ARBA00022475"/>
    </source>
</evidence>
<dbReference type="NCBIfam" id="NF006942">
    <property type="entry name" value="PRK09424.1"/>
    <property type="match status" value="1"/>
</dbReference>
<comment type="caution">
    <text evidence="18">The sequence shown here is derived from an EMBL/GenBank/DDBJ whole genome shotgun (WGS) entry which is preliminary data.</text>
</comment>
<dbReference type="NCBIfam" id="TIGR00561">
    <property type="entry name" value="pntA"/>
    <property type="match status" value="1"/>
</dbReference>
<keyword evidence="4" id="KW-1003">Cell membrane</keyword>
<keyword evidence="11 14" id="KW-0520">NAD</keyword>
<evidence type="ECO:0000256" key="15">
    <source>
        <dbReference type="SAM" id="Phobius"/>
    </source>
</evidence>
<feature type="transmembrane region" description="Helical" evidence="15">
    <location>
        <begin position="453"/>
        <end position="471"/>
    </location>
</feature>
<evidence type="ECO:0000256" key="2">
    <source>
        <dbReference type="ARBA" id="ARBA00004429"/>
    </source>
</evidence>
<keyword evidence="7 14" id="KW-0547">Nucleotide-binding</keyword>
<dbReference type="Proteomes" id="UP000237229">
    <property type="component" value="Unassembled WGS sequence"/>
</dbReference>
<keyword evidence="10 15" id="KW-1133">Transmembrane helix</keyword>
<dbReference type="PANTHER" id="PTHR10160:SF19">
    <property type="entry name" value="PROTON-TRANSLOCATING NAD(P)(+) TRANSHYDROGENASE"/>
    <property type="match status" value="1"/>
</dbReference>
<evidence type="ECO:0000256" key="1">
    <source>
        <dbReference type="ARBA" id="ARBA00003943"/>
    </source>
</evidence>
<dbReference type="InterPro" id="IPR036291">
    <property type="entry name" value="NAD(P)-bd_dom_sf"/>
</dbReference>
<dbReference type="PANTHER" id="PTHR10160">
    <property type="entry name" value="NAD(P) TRANSHYDROGENASE"/>
    <property type="match status" value="1"/>
</dbReference>
<dbReference type="PROSITE" id="PS00836">
    <property type="entry name" value="ALADH_PNT_1"/>
    <property type="match status" value="1"/>
</dbReference>
<evidence type="ECO:0000259" key="16">
    <source>
        <dbReference type="SMART" id="SM01002"/>
    </source>
</evidence>
<feature type="transmembrane region" description="Helical" evidence="15">
    <location>
        <begin position="399"/>
        <end position="416"/>
    </location>
</feature>
<comment type="function">
    <text evidence="1 14">The transhydrogenation between NADH and NADP is coupled to respiration and ATP hydrolysis and functions as a proton pump across the membrane.</text>
</comment>
<keyword evidence="5" id="KW-0997">Cell inner membrane</keyword>
<evidence type="ECO:0000259" key="17">
    <source>
        <dbReference type="SMART" id="SM01003"/>
    </source>
</evidence>
<evidence type="ECO:0000256" key="5">
    <source>
        <dbReference type="ARBA" id="ARBA00022519"/>
    </source>
</evidence>
<sequence length="509" mass="54663">MLIGVPKELLDNETRVAATPKTVQQILKLGFEVLVEHDAGFKASFEDQAFINAGAKIGTAQEVWNADVIMKVNPPTDEEIALIKEGATLISFIWPAQNEALMQKLSAKKINVLAMDAVPRISRAQSLDALSSMANISGYRAVVEAANAFGSFFTGQITAAGKVPPAKVLVIGAGVAGLAAIGTANSLGAIVRAFDSRPEVKEQVKSMGADFLEIDFEEEGGSGDGYAKVMSEEFNRRAMELYAAQAKEVDIIITTAAIPGKPAPRLITKEMVDSMKPGSVIVDLAALTGGNCEYTKPGEVFVTDNQVKVIGYTDFPARLPTQSSQLYGTNLVNLLKLLCKEKDGTINIDFDDVVLRGVTVIRDGEITWPAPPIQVSAQPQQKVEVVVEKKEEKPQDPRVKYGIMGAIGVLFLWLGSVMPAAFLSHFTVFVLACVVGYYVVWNVSHALHTPLMAVTNAISGIIIVGALLQIAQGSFFISLLAFIAILVASINIFGGFKVTQRMLAMFRKG</sequence>
<feature type="transmembrane region" description="Helical" evidence="15">
    <location>
        <begin position="477"/>
        <end position="498"/>
    </location>
</feature>
<keyword evidence="12 15" id="KW-0472">Membrane</keyword>
<gene>
    <name evidence="18" type="primary">pntA</name>
    <name evidence="18" type="ORF">C3Z13_11075</name>
</gene>
<feature type="transmembrane region" description="Helical" evidence="15">
    <location>
        <begin position="422"/>
        <end position="441"/>
    </location>
</feature>
<evidence type="ECO:0000256" key="14">
    <source>
        <dbReference type="PIRNR" id="PIRNR000203"/>
    </source>
</evidence>